<evidence type="ECO:0000313" key="2">
    <source>
        <dbReference type="Proteomes" id="UP001226434"/>
    </source>
</evidence>
<keyword evidence="2" id="KW-1185">Reference proteome</keyword>
<gene>
    <name evidence="1" type="ORF">QJ048_09300</name>
</gene>
<sequence>MEEQCRFPLCKRHPEKNGYCIGHRIYASGVVVEKQKKVNKESEKQKDIKKALKSAYPAFLAKRPNCEIQSPVCTKKATVVHHTQGRGKNEVLNQGTWMACCERCNGWVEDHHAEAEEKGFKKSRHKKKA</sequence>
<comment type="caution">
    <text evidence="1">The sequence shown here is derived from an EMBL/GenBank/DDBJ whole genome shotgun (WGS) entry which is preliminary data.</text>
</comment>
<proteinExistence type="predicted"/>
<evidence type="ECO:0008006" key="3">
    <source>
        <dbReference type="Google" id="ProtNLM"/>
    </source>
</evidence>
<protein>
    <recommendedName>
        <fullName evidence="3">HNH endonuclease</fullName>
    </recommendedName>
</protein>
<name>A0ABT6RBY3_9BACT</name>
<evidence type="ECO:0000313" key="1">
    <source>
        <dbReference type="EMBL" id="MDI3319966.1"/>
    </source>
</evidence>
<accession>A0ABT6RBY3</accession>
<reference evidence="1 2" key="1">
    <citation type="submission" date="2023-05" db="EMBL/GenBank/DDBJ databases">
        <title>Genome sequence of Pinibacter sp. MAH-24.</title>
        <authorList>
            <person name="Huq M.A."/>
        </authorList>
    </citation>
    <scope>NUCLEOTIDE SEQUENCE [LARGE SCALE GENOMIC DNA]</scope>
    <source>
        <strain evidence="1 2">MAH-24</strain>
    </source>
</reference>
<dbReference type="Proteomes" id="UP001226434">
    <property type="component" value="Unassembled WGS sequence"/>
</dbReference>
<dbReference type="RefSeq" id="WP_282334066.1">
    <property type="nucleotide sequence ID" value="NZ_JASBRG010000005.1"/>
</dbReference>
<dbReference type="EMBL" id="JASBRG010000005">
    <property type="protein sequence ID" value="MDI3319966.1"/>
    <property type="molecule type" value="Genomic_DNA"/>
</dbReference>
<organism evidence="1 2">
    <name type="scientific">Pinibacter soli</name>
    <dbReference type="NCBI Taxonomy" id="3044211"/>
    <lineage>
        <taxon>Bacteria</taxon>
        <taxon>Pseudomonadati</taxon>
        <taxon>Bacteroidota</taxon>
        <taxon>Chitinophagia</taxon>
        <taxon>Chitinophagales</taxon>
        <taxon>Chitinophagaceae</taxon>
        <taxon>Pinibacter</taxon>
    </lineage>
</organism>